<feature type="transmembrane region" description="Helical" evidence="1">
    <location>
        <begin position="12"/>
        <end position="31"/>
    </location>
</feature>
<evidence type="ECO:0000256" key="1">
    <source>
        <dbReference type="SAM" id="Phobius"/>
    </source>
</evidence>
<protein>
    <submittedName>
        <fullName evidence="3">TadE/TadG family type IV pilus assembly protein</fullName>
    </submittedName>
</protein>
<evidence type="ECO:0000259" key="2">
    <source>
        <dbReference type="Pfam" id="PF07811"/>
    </source>
</evidence>
<proteinExistence type="predicted"/>
<keyword evidence="1" id="KW-0812">Transmembrane</keyword>
<dbReference type="Pfam" id="PF07811">
    <property type="entry name" value="TadE"/>
    <property type="match status" value="1"/>
</dbReference>
<dbReference type="EMBL" id="JBHUHP010000010">
    <property type="protein sequence ID" value="MFD2092072.1"/>
    <property type="molecule type" value="Genomic_DNA"/>
</dbReference>
<keyword evidence="1" id="KW-1133">Transmembrane helix</keyword>
<keyword evidence="1" id="KW-0472">Membrane</keyword>
<evidence type="ECO:0000313" key="3">
    <source>
        <dbReference type="EMBL" id="MFD2092072.1"/>
    </source>
</evidence>
<name>A0ABW4X9W1_9ACTN</name>
<evidence type="ECO:0000313" key="4">
    <source>
        <dbReference type="Proteomes" id="UP001597402"/>
    </source>
</evidence>
<sequence>MRDRLRSESGATAVEFALIVPLLIALVIGIAEFGRAFQVQGTLSAAAREGVRLMALQNDQAAARAAVRAAASSLDPAITDGQITITPSSCPQLNGGSTSVRLTIDYPMPYITGFFGTGLDLTGTGVMRCNG</sequence>
<dbReference type="InterPro" id="IPR012495">
    <property type="entry name" value="TadE-like_dom"/>
</dbReference>
<reference evidence="4" key="1">
    <citation type="journal article" date="2019" name="Int. J. Syst. Evol. Microbiol.">
        <title>The Global Catalogue of Microorganisms (GCM) 10K type strain sequencing project: providing services to taxonomists for standard genome sequencing and annotation.</title>
        <authorList>
            <consortium name="The Broad Institute Genomics Platform"/>
            <consortium name="The Broad Institute Genome Sequencing Center for Infectious Disease"/>
            <person name="Wu L."/>
            <person name="Ma J."/>
        </authorList>
    </citation>
    <scope>NUCLEOTIDE SEQUENCE [LARGE SCALE GENOMIC DNA]</scope>
    <source>
        <strain evidence="4">JCM 3338</strain>
    </source>
</reference>
<dbReference type="RefSeq" id="WP_376875244.1">
    <property type="nucleotide sequence ID" value="NZ_JBHUHP010000010.1"/>
</dbReference>
<organism evidence="3 4">
    <name type="scientific">Blastococcus deserti</name>
    <dbReference type="NCBI Taxonomy" id="2259033"/>
    <lineage>
        <taxon>Bacteria</taxon>
        <taxon>Bacillati</taxon>
        <taxon>Actinomycetota</taxon>
        <taxon>Actinomycetes</taxon>
        <taxon>Geodermatophilales</taxon>
        <taxon>Geodermatophilaceae</taxon>
        <taxon>Blastococcus</taxon>
    </lineage>
</organism>
<comment type="caution">
    <text evidence="3">The sequence shown here is derived from an EMBL/GenBank/DDBJ whole genome shotgun (WGS) entry which is preliminary data.</text>
</comment>
<keyword evidence="4" id="KW-1185">Reference proteome</keyword>
<dbReference type="Proteomes" id="UP001597402">
    <property type="component" value="Unassembled WGS sequence"/>
</dbReference>
<accession>A0ABW4X9W1</accession>
<gene>
    <name evidence="3" type="ORF">ACFSHS_10875</name>
</gene>
<feature type="domain" description="TadE-like" evidence="2">
    <location>
        <begin position="10"/>
        <end position="52"/>
    </location>
</feature>